<keyword evidence="2" id="KW-0732">Signal</keyword>
<keyword evidence="4" id="KW-1185">Reference proteome</keyword>
<dbReference type="InterPro" id="IPR050849">
    <property type="entry name" value="HAD-like_hydrolase_phosphatase"/>
</dbReference>
<gene>
    <name evidence="3" type="ORF">B0J12DRAFT_644954</name>
</gene>
<dbReference type="Gene3D" id="3.40.50.1000">
    <property type="entry name" value="HAD superfamily/HAD-like"/>
    <property type="match status" value="1"/>
</dbReference>
<sequence length="361" mass="38965">MFASGLVLRRALSTLALVSPALPSCSFATRSLLVPPFPSLHLHLMASVPPIHLVLDWDGTTTRRDTLHFLGKICADSAHYRSIKQDDAPSTATSWDDIVKAYLDDFNAHLSSYRPEKARRTTIADEKAWLASLEAVESSSVRRVEEAAIFKGVTAEGVRNGAVKAVNSGELELRPGWSALLGQGIKTTILSVNWSATFIRECLRAAAAKEPDAESLQQAVERITILANEIDGLSDPHGSSGLLNPPHPGAEGEKRGIRTSADKIANMPTPVKYGGEELVVYVGDSATDFEALLAADVGICVRDEDEPSSGQKELAEALTRVGIEQHRIKLLAEMPPADDSAVRVYWAKNLQEVAMSLSSYG</sequence>
<feature type="signal peptide" evidence="2">
    <location>
        <begin position="1"/>
        <end position="28"/>
    </location>
</feature>
<evidence type="ECO:0000313" key="4">
    <source>
        <dbReference type="Proteomes" id="UP000774617"/>
    </source>
</evidence>
<comment type="caution">
    <text evidence="3">The sequence shown here is derived from an EMBL/GenBank/DDBJ whole genome shotgun (WGS) entry which is preliminary data.</text>
</comment>
<dbReference type="InterPro" id="IPR036412">
    <property type="entry name" value="HAD-like_sf"/>
</dbReference>
<proteinExistence type="predicted"/>
<evidence type="ECO:0000313" key="3">
    <source>
        <dbReference type="EMBL" id="KAH7062306.1"/>
    </source>
</evidence>
<accession>A0ABQ8GQ57</accession>
<protein>
    <recommendedName>
        <fullName evidence="5">Haloacid dehalogenase-like hydrolase</fullName>
    </recommendedName>
</protein>
<evidence type="ECO:0008006" key="5">
    <source>
        <dbReference type="Google" id="ProtNLM"/>
    </source>
</evidence>
<dbReference type="PANTHER" id="PTHR28181">
    <property type="entry name" value="UPF0655 PROTEIN YCR015C"/>
    <property type="match status" value="1"/>
</dbReference>
<dbReference type="SUPFAM" id="SSF56784">
    <property type="entry name" value="HAD-like"/>
    <property type="match status" value="1"/>
</dbReference>
<feature type="region of interest" description="Disordered" evidence="1">
    <location>
        <begin position="236"/>
        <end position="255"/>
    </location>
</feature>
<dbReference type="PANTHER" id="PTHR28181:SF1">
    <property type="entry name" value="COLD TOLERANCE PROTEIN 1"/>
    <property type="match status" value="1"/>
</dbReference>
<dbReference type="InterPro" id="IPR023214">
    <property type="entry name" value="HAD_sf"/>
</dbReference>
<evidence type="ECO:0000256" key="1">
    <source>
        <dbReference type="SAM" id="MobiDB-lite"/>
    </source>
</evidence>
<name>A0ABQ8GQ57_9PEZI</name>
<dbReference type="Proteomes" id="UP000774617">
    <property type="component" value="Unassembled WGS sequence"/>
</dbReference>
<reference evidence="3 4" key="1">
    <citation type="journal article" date="2021" name="Nat. Commun.">
        <title>Genetic determinants of endophytism in the Arabidopsis root mycobiome.</title>
        <authorList>
            <person name="Mesny F."/>
            <person name="Miyauchi S."/>
            <person name="Thiergart T."/>
            <person name="Pickel B."/>
            <person name="Atanasova L."/>
            <person name="Karlsson M."/>
            <person name="Huettel B."/>
            <person name="Barry K.W."/>
            <person name="Haridas S."/>
            <person name="Chen C."/>
            <person name="Bauer D."/>
            <person name="Andreopoulos W."/>
            <person name="Pangilinan J."/>
            <person name="LaButti K."/>
            <person name="Riley R."/>
            <person name="Lipzen A."/>
            <person name="Clum A."/>
            <person name="Drula E."/>
            <person name="Henrissat B."/>
            <person name="Kohler A."/>
            <person name="Grigoriev I.V."/>
            <person name="Martin F.M."/>
            <person name="Hacquard S."/>
        </authorList>
    </citation>
    <scope>NUCLEOTIDE SEQUENCE [LARGE SCALE GENOMIC DNA]</scope>
    <source>
        <strain evidence="3 4">MPI-SDFR-AT-0080</strain>
    </source>
</reference>
<feature type="chain" id="PRO_5047011518" description="Haloacid dehalogenase-like hydrolase" evidence="2">
    <location>
        <begin position="29"/>
        <end position="361"/>
    </location>
</feature>
<dbReference type="EMBL" id="JAGTJR010000003">
    <property type="protein sequence ID" value="KAH7062306.1"/>
    <property type="molecule type" value="Genomic_DNA"/>
</dbReference>
<evidence type="ECO:0000256" key="2">
    <source>
        <dbReference type="SAM" id="SignalP"/>
    </source>
</evidence>
<organism evidence="3 4">
    <name type="scientific">Macrophomina phaseolina</name>
    <dbReference type="NCBI Taxonomy" id="35725"/>
    <lineage>
        <taxon>Eukaryota</taxon>
        <taxon>Fungi</taxon>
        <taxon>Dikarya</taxon>
        <taxon>Ascomycota</taxon>
        <taxon>Pezizomycotina</taxon>
        <taxon>Dothideomycetes</taxon>
        <taxon>Dothideomycetes incertae sedis</taxon>
        <taxon>Botryosphaeriales</taxon>
        <taxon>Botryosphaeriaceae</taxon>
        <taxon>Macrophomina</taxon>
    </lineage>
</organism>